<dbReference type="EMBL" id="JANFXK010000002">
    <property type="protein sequence ID" value="MCQ4635752.1"/>
    <property type="molecule type" value="Genomic_DNA"/>
</dbReference>
<gene>
    <name evidence="1" type="ORF">NE619_03355</name>
</gene>
<proteinExistence type="predicted"/>
<name>A0ABT1RKP3_9FIRM</name>
<evidence type="ECO:0008006" key="3">
    <source>
        <dbReference type="Google" id="ProtNLM"/>
    </source>
</evidence>
<comment type="caution">
    <text evidence="1">The sequence shown here is derived from an EMBL/GenBank/DDBJ whole genome shotgun (WGS) entry which is preliminary data.</text>
</comment>
<evidence type="ECO:0000313" key="1">
    <source>
        <dbReference type="EMBL" id="MCQ4635752.1"/>
    </source>
</evidence>
<evidence type="ECO:0000313" key="2">
    <source>
        <dbReference type="Proteomes" id="UP001524502"/>
    </source>
</evidence>
<protein>
    <recommendedName>
        <fullName evidence="3">DUF1292 domain-containing protein</fullName>
    </recommendedName>
</protein>
<dbReference type="RefSeq" id="WP_256130938.1">
    <property type="nucleotide sequence ID" value="NZ_JANFXK010000002.1"/>
</dbReference>
<dbReference type="Proteomes" id="UP001524502">
    <property type="component" value="Unassembled WGS sequence"/>
</dbReference>
<sequence length="319" mass="36780">MILRDLLNDHAEVKREVLIGREIEVQDKKALLLGLREIDEVEDGELEVVSRMMVLHEDNMEDYDDWDEDEDWEEDEDQTNRQVLIESMEMDGDVSVTDIDAFHINGKRYETEGVTESYLEEQPYEEIMLIKHYAEKGCVPQEWMEKDVDMLALAAYDVDPAMFDVSWNADILGITVEMMEPIEEVLVGKVLRCGCGRYAEPKTFSIKGKNGEDVEIRLHGVYLHNIWTDASCLEMDFSDLEEYCDRDERLLVVEYSTDADLQLEFYTKDYLDAPADEGDEAFSFGLISSAEEGHELCGVDVVPEDFDDEVEIELLSYTI</sequence>
<keyword evidence="2" id="KW-1185">Reference proteome</keyword>
<reference evidence="1 2" key="1">
    <citation type="submission" date="2022-06" db="EMBL/GenBank/DDBJ databases">
        <title>Isolation of gut microbiota from human fecal samples.</title>
        <authorList>
            <person name="Pamer E.G."/>
            <person name="Barat B."/>
            <person name="Waligurski E."/>
            <person name="Medina S."/>
            <person name="Paddock L."/>
            <person name="Mostad J."/>
        </authorList>
    </citation>
    <scope>NUCLEOTIDE SEQUENCE [LARGE SCALE GENOMIC DNA]</scope>
    <source>
        <strain evidence="1 2">SL.3.17</strain>
    </source>
</reference>
<organism evidence="1 2">
    <name type="scientific">Anaerovorax odorimutans</name>
    <dbReference type="NCBI Taxonomy" id="109327"/>
    <lineage>
        <taxon>Bacteria</taxon>
        <taxon>Bacillati</taxon>
        <taxon>Bacillota</taxon>
        <taxon>Clostridia</taxon>
        <taxon>Peptostreptococcales</taxon>
        <taxon>Anaerovoracaceae</taxon>
        <taxon>Anaerovorax</taxon>
    </lineage>
</organism>
<accession>A0ABT1RKP3</accession>